<proteinExistence type="predicted"/>
<evidence type="ECO:0000313" key="2">
    <source>
        <dbReference type="EMBL" id="GER43785.1"/>
    </source>
</evidence>
<dbReference type="InterPro" id="IPR008581">
    <property type="entry name" value="DUF863_pln"/>
</dbReference>
<dbReference type="Pfam" id="PF05904">
    <property type="entry name" value="DUF863"/>
    <property type="match status" value="2"/>
</dbReference>
<feature type="compositionally biased region" description="Basic residues" evidence="1">
    <location>
        <begin position="682"/>
        <end position="691"/>
    </location>
</feature>
<feature type="compositionally biased region" description="Pro residues" evidence="1">
    <location>
        <begin position="708"/>
        <end position="717"/>
    </location>
</feature>
<dbReference type="PANTHER" id="PTHR33167">
    <property type="entry name" value="TRANSCRIPTION FACTOR, PUTATIVE (DUF863)-RELATED"/>
    <property type="match status" value="1"/>
</dbReference>
<name>A0A5A7QES5_STRAF</name>
<sequence>MGTKIQCYMPGYYYSMRDLNEDSSSNSWPASYGDNKAMANGQYHNGFVQNITTDGYLGYGKDALKQKMLEHEAVFRSQVYELHRLYQIQRDMMEELKRKEEQKLRVSTEQSSSQDPRKWHMSGFLQEKMSHSRLEIENSPMSCTKGYNITQPSSHSPFHNIPSLKERKKLFDLQLPADEYIDTEEEEGKVSDMSSHSPCTKRGREITNLSLGNRGIKLADLNEPFEVEESVGPSTVDFLDFGGMKKGGSRVDKSDAGCYFGENEDKKRGICDGFSFKSCVASKVNESAWFSHPYEAGSSKSNLSYATQKEKMPILSHPATGMPNRASGSGPFFSSCFSSSQPNSNLISGHKITAKNRFYHGSSSKANNFPGFDNLNCSSRAASNQSTNRIFGQILQNSKPVIIIDLNEDEDGSNNKSNKQTLPWLTTDLNQPSNDIEVSNTEKTESSKKLMGFPIFETGAPPVIDCPKNKNRTIDLNLECELDEDPRVDTQTAEKGKMGRIGPLIDLNSCDSNFIEEDDVEINAADIMVSISSYNPLAESLMWLAGLFEAHGPEVPWPGPPPHGEIDDFEAMTLQIQETKEEDYMPAPSGPVQVGPAIYVGRARRGQQRRGRQQRRDFQRDILPGLASLTRQEVTEDIQVLGGLMRAMGQDWSPGQPKRNMGPRGRRRAHAAAEEQMLGWGKKTRRPRRQRCQVAGNSSNSNGSNNNNPPPPAVALT</sequence>
<protein>
    <submittedName>
        <fullName evidence="2">Uncharacterized protein</fullName>
    </submittedName>
</protein>
<gene>
    <name evidence="2" type="ORF">STAS_20640</name>
</gene>
<evidence type="ECO:0000256" key="1">
    <source>
        <dbReference type="SAM" id="MobiDB-lite"/>
    </source>
</evidence>
<accession>A0A5A7QES5</accession>
<organism evidence="2 3">
    <name type="scientific">Striga asiatica</name>
    <name type="common">Asiatic witchweed</name>
    <name type="synonym">Buchnera asiatica</name>
    <dbReference type="NCBI Taxonomy" id="4170"/>
    <lineage>
        <taxon>Eukaryota</taxon>
        <taxon>Viridiplantae</taxon>
        <taxon>Streptophyta</taxon>
        <taxon>Embryophyta</taxon>
        <taxon>Tracheophyta</taxon>
        <taxon>Spermatophyta</taxon>
        <taxon>Magnoliopsida</taxon>
        <taxon>eudicotyledons</taxon>
        <taxon>Gunneridae</taxon>
        <taxon>Pentapetalae</taxon>
        <taxon>asterids</taxon>
        <taxon>lamiids</taxon>
        <taxon>Lamiales</taxon>
        <taxon>Orobanchaceae</taxon>
        <taxon>Buchnereae</taxon>
        <taxon>Striga</taxon>
    </lineage>
</organism>
<comment type="caution">
    <text evidence="2">The sequence shown here is derived from an EMBL/GenBank/DDBJ whole genome shotgun (WGS) entry which is preliminary data.</text>
</comment>
<dbReference type="EMBL" id="BKCP01006737">
    <property type="protein sequence ID" value="GER43785.1"/>
    <property type="molecule type" value="Genomic_DNA"/>
</dbReference>
<evidence type="ECO:0000313" key="3">
    <source>
        <dbReference type="Proteomes" id="UP000325081"/>
    </source>
</evidence>
<dbReference type="AlphaFoldDB" id="A0A5A7QES5"/>
<dbReference type="Proteomes" id="UP000325081">
    <property type="component" value="Unassembled WGS sequence"/>
</dbReference>
<feature type="region of interest" description="Disordered" evidence="1">
    <location>
        <begin position="648"/>
        <end position="717"/>
    </location>
</feature>
<feature type="region of interest" description="Disordered" evidence="1">
    <location>
        <begin position="184"/>
        <end position="203"/>
    </location>
</feature>
<dbReference type="OrthoDB" id="630817at2759"/>
<dbReference type="PANTHER" id="PTHR33167:SF4">
    <property type="entry name" value="TRANSCRIPTION FACTOR, PUTATIVE (DUF863)-RELATED"/>
    <property type="match status" value="1"/>
</dbReference>
<keyword evidence="3" id="KW-1185">Reference proteome</keyword>
<reference evidence="3" key="1">
    <citation type="journal article" date="2019" name="Curr. Biol.">
        <title>Genome Sequence of Striga asiatica Provides Insight into the Evolution of Plant Parasitism.</title>
        <authorList>
            <person name="Yoshida S."/>
            <person name="Kim S."/>
            <person name="Wafula E.K."/>
            <person name="Tanskanen J."/>
            <person name="Kim Y.M."/>
            <person name="Honaas L."/>
            <person name="Yang Z."/>
            <person name="Spallek T."/>
            <person name="Conn C.E."/>
            <person name="Ichihashi Y."/>
            <person name="Cheong K."/>
            <person name="Cui S."/>
            <person name="Der J.P."/>
            <person name="Gundlach H."/>
            <person name="Jiao Y."/>
            <person name="Hori C."/>
            <person name="Ishida J.K."/>
            <person name="Kasahara H."/>
            <person name="Kiba T."/>
            <person name="Kim M.S."/>
            <person name="Koo N."/>
            <person name="Laohavisit A."/>
            <person name="Lee Y.H."/>
            <person name="Lumba S."/>
            <person name="McCourt P."/>
            <person name="Mortimer J.C."/>
            <person name="Mutuku J.M."/>
            <person name="Nomura T."/>
            <person name="Sasaki-Sekimoto Y."/>
            <person name="Seto Y."/>
            <person name="Wang Y."/>
            <person name="Wakatake T."/>
            <person name="Sakakibara H."/>
            <person name="Demura T."/>
            <person name="Yamaguchi S."/>
            <person name="Yoneyama K."/>
            <person name="Manabe R.I."/>
            <person name="Nelson D.C."/>
            <person name="Schulman A.H."/>
            <person name="Timko M.P."/>
            <person name="dePamphilis C.W."/>
            <person name="Choi D."/>
            <person name="Shirasu K."/>
        </authorList>
    </citation>
    <scope>NUCLEOTIDE SEQUENCE [LARGE SCALE GENOMIC DNA]</scope>
    <source>
        <strain evidence="3">cv. UVA1</strain>
    </source>
</reference>
<feature type="compositionally biased region" description="Low complexity" evidence="1">
    <location>
        <begin position="696"/>
        <end position="707"/>
    </location>
</feature>